<feature type="domain" description="Histidine phosphotransferase ChpT C-terminal" evidence="1">
    <location>
        <begin position="97"/>
        <end position="213"/>
    </location>
</feature>
<dbReference type="OrthoDB" id="9803702at2"/>
<dbReference type="KEGG" id="htq:FRZ44_36100"/>
<dbReference type="Gene3D" id="1.10.287.130">
    <property type="match status" value="1"/>
</dbReference>
<sequence length="231" mass="24290">MLAQPIQSQSRASDPMTTDPHAVNEFTVADFLASRLCHDLVGPISAVANGLELLSESPQMEEEAVGLARRSAARATALVQFFRLAFGNAGNQIVRPQEAQAAALGLFQDGRVKLDWSMSPETLALPAGAGKLLLNMILMAADALPRGGRILALTTGEAGAIRFVVRAMGTDAKLTDDEAAALAAQTPPNDLTPRTVQAYLAGRLAARFGAHLKPQAVAPGEVLFEVRIPSA</sequence>
<accession>A0A5J6MNW8</accession>
<dbReference type="EMBL" id="CP042906">
    <property type="protein sequence ID" value="QEX18305.1"/>
    <property type="molecule type" value="Genomic_DNA"/>
</dbReference>
<proteinExistence type="predicted"/>
<dbReference type="Proteomes" id="UP000326202">
    <property type="component" value="Chromosome"/>
</dbReference>
<dbReference type="Gene3D" id="3.30.565.10">
    <property type="entry name" value="Histidine kinase-like ATPase, C-terminal domain"/>
    <property type="match status" value="1"/>
</dbReference>
<dbReference type="GO" id="GO:0016740">
    <property type="term" value="F:transferase activity"/>
    <property type="evidence" value="ECO:0007669"/>
    <property type="project" value="UniProtKB-KW"/>
</dbReference>
<keyword evidence="2" id="KW-0808">Transferase</keyword>
<organism evidence="2 3">
    <name type="scientific">Hypericibacter terrae</name>
    <dbReference type="NCBI Taxonomy" id="2602015"/>
    <lineage>
        <taxon>Bacteria</taxon>
        <taxon>Pseudomonadati</taxon>
        <taxon>Pseudomonadota</taxon>
        <taxon>Alphaproteobacteria</taxon>
        <taxon>Rhodospirillales</taxon>
        <taxon>Dongiaceae</taxon>
        <taxon>Hypericibacter</taxon>
    </lineage>
</organism>
<gene>
    <name evidence="2" type="ORF">FRZ44_36100</name>
</gene>
<dbReference type="AlphaFoldDB" id="A0A5J6MNW8"/>
<evidence type="ECO:0000259" key="1">
    <source>
        <dbReference type="Pfam" id="PF10090"/>
    </source>
</evidence>
<dbReference type="InterPro" id="IPR036890">
    <property type="entry name" value="HATPase_C_sf"/>
</dbReference>
<dbReference type="Pfam" id="PF10090">
    <property type="entry name" value="HPTransfase"/>
    <property type="match status" value="1"/>
</dbReference>
<dbReference type="InterPro" id="IPR018762">
    <property type="entry name" value="ChpT_C"/>
</dbReference>
<reference evidence="2 3" key="1">
    <citation type="submission" date="2019-08" db="EMBL/GenBank/DDBJ databases">
        <title>Hyperibacter terrae gen. nov., sp. nov. and Hyperibacter viscosus sp. nov., two new members in the family Rhodospirillaceae isolated from the rhizosphere of Hypericum perforatum.</title>
        <authorList>
            <person name="Noviana Z."/>
        </authorList>
    </citation>
    <scope>NUCLEOTIDE SEQUENCE [LARGE SCALE GENOMIC DNA]</scope>
    <source>
        <strain evidence="2 3">R5913</strain>
    </source>
</reference>
<evidence type="ECO:0000313" key="2">
    <source>
        <dbReference type="EMBL" id="QEX18305.1"/>
    </source>
</evidence>
<evidence type="ECO:0000313" key="3">
    <source>
        <dbReference type="Proteomes" id="UP000326202"/>
    </source>
</evidence>
<protein>
    <submittedName>
        <fullName evidence="2">Histidine phosphotransferase</fullName>
    </submittedName>
</protein>
<name>A0A5J6MNW8_9PROT</name>
<keyword evidence="3" id="KW-1185">Reference proteome</keyword>